<evidence type="ECO:0000313" key="2">
    <source>
        <dbReference type="EMBL" id="KIO07128.1"/>
    </source>
</evidence>
<keyword evidence="1" id="KW-1133">Transmembrane helix</keyword>
<gene>
    <name evidence="2" type="ORF">M404DRAFT_942557</name>
</gene>
<dbReference type="OrthoDB" id="2641753at2759"/>
<keyword evidence="3" id="KW-1185">Reference proteome</keyword>
<dbReference type="InParanoid" id="A0A0C3JDG9"/>
<sequence length="170" mass="18630">MCAIRLIPSQEMSSATDTEATVSAFVNNIRPSFDFIIANTAFSACLFSLCIVLFALSTRESRRRVVFRLNVFAICIVLTMGVLIGLTNGKAIVDPFNPLPTSVYFAGVAFSVFPPLPCDSILLTRLFALYPLGSTPLATLIKVFAFPLCIKCARVVVLVRYLVNFRSIAH</sequence>
<dbReference type="Proteomes" id="UP000054217">
    <property type="component" value="Unassembled WGS sequence"/>
</dbReference>
<accession>A0A0C3JDG9</accession>
<dbReference type="HOGENOM" id="CLU_099534_1_0_1"/>
<dbReference type="EMBL" id="KN831961">
    <property type="protein sequence ID" value="KIO07128.1"/>
    <property type="molecule type" value="Genomic_DNA"/>
</dbReference>
<evidence type="ECO:0000313" key="3">
    <source>
        <dbReference type="Proteomes" id="UP000054217"/>
    </source>
</evidence>
<reference evidence="3" key="2">
    <citation type="submission" date="2015-01" db="EMBL/GenBank/DDBJ databases">
        <title>Evolutionary Origins and Diversification of the Mycorrhizal Mutualists.</title>
        <authorList>
            <consortium name="DOE Joint Genome Institute"/>
            <consortium name="Mycorrhizal Genomics Consortium"/>
            <person name="Kohler A."/>
            <person name="Kuo A."/>
            <person name="Nagy L.G."/>
            <person name="Floudas D."/>
            <person name="Copeland A."/>
            <person name="Barry K.W."/>
            <person name="Cichocki N."/>
            <person name="Veneault-Fourrey C."/>
            <person name="LaButti K."/>
            <person name="Lindquist E.A."/>
            <person name="Lipzen A."/>
            <person name="Lundell T."/>
            <person name="Morin E."/>
            <person name="Murat C."/>
            <person name="Riley R."/>
            <person name="Ohm R."/>
            <person name="Sun H."/>
            <person name="Tunlid A."/>
            <person name="Henrissat B."/>
            <person name="Grigoriev I.V."/>
            <person name="Hibbett D.S."/>
            <person name="Martin F."/>
        </authorList>
    </citation>
    <scope>NUCLEOTIDE SEQUENCE [LARGE SCALE GENOMIC DNA]</scope>
    <source>
        <strain evidence="3">Marx 270</strain>
    </source>
</reference>
<organism evidence="2 3">
    <name type="scientific">Pisolithus tinctorius Marx 270</name>
    <dbReference type="NCBI Taxonomy" id="870435"/>
    <lineage>
        <taxon>Eukaryota</taxon>
        <taxon>Fungi</taxon>
        <taxon>Dikarya</taxon>
        <taxon>Basidiomycota</taxon>
        <taxon>Agaricomycotina</taxon>
        <taxon>Agaricomycetes</taxon>
        <taxon>Agaricomycetidae</taxon>
        <taxon>Boletales</taxon>
        <taxon>Sclerodermatineae</taxon>
        <taxon>Pisolithaceae</taxon>
        <taxon>Pisolithus</taxon>
    </lineage>
</organism>
<feature type="transmembrane region" description="Helical" evidence="1">
    <location>
        <begin position="140"/>
        <end position="163"/>
    </location>
</feature>
<dbReference type="AlphaFoldDB" id="A0A0C3JDG9"/>
<proteinExistence type="predicted"/>
<keyword evidence="1" id="KW-0472">Membrane</keyword>
<evidence type="ECO:0000256" key="1">
    <source>
        <dbReference type="SAM" id="Phobius"/>
    </source>
</evidence>
<reference evidence="2 3" key="1">
    <citation type="submission" date="2014-04" db="EMBL/GenBank/DDBJ databases">
        <authorList>
            <consortium name="DOE Joint Genome Institute"/>
            <person name="Kuo A."/>
            <person name="Kohler A."/>
            <person name="Costa M.D."/>
            <person name="Nagy L.G."/>
            <person name="Floudas D."/>
            <person name="Copeland A."/>
            <person name="Barry K.W."/>
            <person name="Cichocki N."/>
            <person name="Veneault-Fourrey C."/>
            <person name="LaButti K."/>
            <person name="Lindquist E.A."/>
            <person name="Lipzen A."/>
            <person name="Lundell T."/>
            <person name="Morin E."/>
            <person name="Murat C."/>
            <person name="Sun H."/>
            <person name="Tunlid A."/>
            <person name="Henrissat B."/>
            <person name="Grigoriev I.V."/>
            <person name="Hibbett D.S."/>
            <person name="Martin F."/>
            <person name="Nordberg H.P."/>
            <person name="Cantor M.N."/>
            <person name="Hua S.X."/>
        </authorList>
    </citation>
    <scope>NUCLEOTIDE SEQUENCE [LARGE SCALE GENOMIC DNA]</scope>
    <source>
        <strain evidence="2 3">Marx 270</strain>
    </source>
</reference>
<protein>
    <submittedName>
        <fullName evidence="2">Uncharacterized protein</fullName>
    </submittedName>
</protein>
<name>A0A0C3JDG9_PISTI</name>
<feature type="transmembrane region" description="Helical" evidence="1">
    <location>
        <begin position="65"/>
        <end position="84"/>
    </location>
</feature>
<feature type="transmembrane region" description="Helical" evidence="1">
    <location>
        <begin position="35"/>
        <end position="56"/>
    </location>
</feature>
<keyword evidence="1" id="KW-0812">Transmembrane</keyword>